<accession>A0ABQ8GPE6</accession>
<protein>
    <submittedName>
        <fullName evidence="2">Uncharacterized protein</fullName>
    </submittedName>
</protein>
<feature type="region of interest" description="Disordered" evidence="1">
    <location>
        <begin position="163"/>
        <end position="254"/>
    </location>
</feature>
<feature type="compositionally biased region" description="Basic residues" evidence="1">
    <location>
        <begin position="163"/>
        <end position="173"/>
    </location>
</feature>
<evidence type="ECO:0000313" key="3">
    <source>
        <dbReference type="Proteomes" id="UP000774617"/>
    </source>
</evidence>
<feature type="compositionally biased region" description="Basic and acidic residues" evidence="1">
    <location>
        <begin position="1"/>
        <end position="25"/>
    </location>
</feature>
<proteinExistence type="predicted"/>
<organism evidence="2 3">
    <name type="scientific">Macrophomina phaseolina</name>
    <dbReference type="NCBI Taxonomy" id="35725"/>
    <lineage>
        <taxon>Eukaryota</taxon>
        <taxon>Fungi</taxon>
        <taxon>Dikarya</taxon>
        <taxon>Ascomycota</taxon>
        <taxon>Pezizomycotina</taxon>
        <taxon>Dothideomycetes</taxon>
        <taxon>Dothideomycetes incertae sedis</taxon>
        <taxon>Botryosphaeriales</taxon>
        <taxon>Botryosphaeriaceae</taxon>
        <taxon>Macrophomina</taxon>
    </lineage>
</organism>
<reference evidence="2 3" key="1">
    <citation type="journal article" date="2021" name="Nat. Commun.">
        <title>Genetic determinants of endophytism in the Arabidopsis root mycobiome.</title>
        <authorList>
            <person name="Mesny F."/>
            <person name="Miyauchi S."/>
            <person name="Thiergart T."/>
            <person name="Pickel B."/>
            <person name="Atanasova L."/>
            <person name="Karlsson M."/>
            <person name="Huettel B."/>
            <person name="Barry K.W."/>
            <person name="Haridas S."/>
            <person name="Chen C."/>
            <person name="Bauer D."/>
            <person name="Andreopoulos W."/>
            <person name="Pangilinan J."/>
            <person name="LaButti K."/>
            <person name="Riley R."/>
            <person name="Lipzen A."/>
            <person name="Clum A."/>
            <person name="Drula E."/>
            <person name="Henrissat B."/>
            <person name="Kohler A."/>
            <person name="Grigoriev I.V."/>
            <person name="Martin F.M."/>
            <person name="Hacquard S."/>
        </authorList>
    </citation>
    <scope>NUCLEOTIDE SEQUENCE [LARGE SCALE GENOMIC DNA]</scope>
    <source>
        <strain evidence="2 3">MPI-SDFR-AT-0080</strain>
    </source>
</reference>
<dbReference type="EMBL" id="JAGTJR010000003">
    <property type="protein sequence ID" value="KAH7062070.1"/>
    <property type="molecule type" value="Genomic_DNA"/>
</dbReference>
<keyword evidence="3" id="KW-1185">Reference proteome</keyword>
<evidence type="ECO:0000256" key="1">
    <source>
        <dbReference type="SAM" id="MobiDB-lite"/>
    </source>
</evidence>
<evidence type="ECO:0000313" key="2">
    <source>
        <dbReference type="EMBL" id="KAH7062070.1"/>
    </source>
</evidence>
<comment type="caution">
    <text evidence="2">The sequence shown here is derived from an EMBL/GenBank/DDBJ whole genome shotgun (WGS) entry which is preliminary data.</text>
</comment>
<dbReference type="Proteomes" id="UP000774617">
    <property type="component" value="Unassembled WGS sequence"/>
</dbReference>
<name>A0ABQ8GPE6_9PEZI</name>
<feature type="region of interest" description="Disordered" evidence="1">
    <location>
        <begin position="1"/>
        <end position="143"/>
    </location>
</feature>
<feature type="compositionally biased region" description="Low complexity" evidence="1">
    <location>
        <begin position="97"/>
        <end position="107"/>
    </location>
</feature>
<gene>
    <name evidence="2" type="ORF">B0J12DRAFT_694658</name>
</gene>
<sequence length="254" mass="27975">MKLRDLDKVDYKDTRTNGKRSDDPAARASIATKARGRKPGAATKGRKASNAVAADQRRTETGRIVKASAILPKRGPGRPPTSLSRRGPGRPPKNGARARASDASSVAHKTPARRSLKREYKPASPVIKIDKPPPAVQKNQRNGEHHVNLMHKFFRAHEDKVAHIPKNRRRKTLGKMWRESPLNPKNARAEKGPGGESESVDLALQGEDDDENSIKDDTNEQLDEETRTAPVELAERDASDGQHVSSEGELYSLE</sequence>